<sequence>MTLERDAAISESFPASMPEPLRDWLRVLRSAKQKARVHGYRRTVTNARESWELATRRFLTEVPELPQVRDEIIPGPDYRVPVRVYHPQPDEALPVLLFVHGGGHVAGGVSLYDPIARKLALAARRIVVAIDYRLAPECPYPAQLKDTLASAKRVFPLLQRLGLVYQPRLALVGDSAGGALCATVSHLAQFEPGMHIERQILIYPSLDYTLSQPSVMEHAEGYLLERERILWMFDAYLQNAENRRAISPLFMELTPDYPPTLVLTCELCPLRDEGSVYVQRLREAGIEAEHHCLSGMIHGFLNLEGLAPLACRQTYAAVGAFLGR</sequence>
<dbReference type="RefSeq" id="WP_150092872.1">
    <property type="nucleotide sequence ID" value="NZ_VWXX01000012.1"/>
</dbReference>
<dbReference type="InterPro" id="IPR013094">
    <property type="entry name" value="AB_hydrolase_3"/>
</dbReference>
<protein>
    <submittedName>
        <fullName evidence="3">Alpha/beta hydrolase</fullName>
    </submittedName>
</protein>
<evidence type="ECO:0000313" key="4">
    <source>
        <dbReference type="Proteomes" id="UP000322981"/>
    </source>
</evidence>
<accession>A0A5M8FKE3</accession>
<proteinExistence type="predicted"/>
<dbReference type="Proteomes" id="UP000322981">
    <property type="component" value="Unassembled WGS sequence"/>
</dbReference>
<evidence type="ECO:0000259" key="2">
    <source>
        <dbReference type="Pfam" id="PF07859"/>
    </source>
</evidence>
<dbReference type="AlphaFoldDB" id="A0A5M8FKE3"/>
<dbReference type="OrthoDB" id="5729797at2"/>
<keyword evidence="1 3" id="KW-0378">Hydrolase</keyword>
<dbReference type="Pfam" id="PF07859">
    <property type="entry name" value="Abhydrolase_3"/>
    <property type="match status" value="1"/>
</dbReference>
<dbReference type="EMBL" id="VWXX01000012">
    <property type="protein sequence ID" value="KAA6185189.1"/>
    <property type="molecule type" value="Genomic_DNA"/>
</dbReference>
<dbReference type="GO" id="GO:0016787">
    <property type="term" value="F:hydrolase activity"/>
    <property type="evidence" value="ECO:0007669"/>
    <property type="project" value="UniProtKB-KW"/>
</dbReference>
<organism evidence="3 4">
    <name type="scientific">Thiohalocapsa marina</name>
    <dbReference type="NCBI Taxonomy" id="424902"/>
    <lineage>
        <taxon>Bacteria</taxon>
        <taxon>Pseudomonadati</taxon>
        <taxon>Pseudomonadota</taxon>
        <taxon>Gammaproteobacteria</taxon>
        <taxon>Chromatiales</taxon>
        <taxon>Chromatiaceae</taxon>
        <taxon>Thiohalocapsa</taxon>
    </lineage>
</organism>
<evidence type="ECO:0000313" key="3">
    <source>
        <dbReference type="EMBL" id="KAA6185189.1"/>
    </source>
</evidence>
<comment type="caution">
    <text evidence="3">The sequence shown here is derived from an EMBL/GenBank/DDBJ whole genome shotgun (WGS) entry which is preliminary data.</text>
</comment>
<dbReference type="InterPro" id="IPR029058">
    <property type="entry name" value="AB_hydrolase_fold"/>
</dbReference>
<name>A0A5M8FKE3_9GAMM</name>
<reference evidence="3 4" key="1">
    <citation type="submission" date="2019-09" db="EMBL/GenBank/DDBJ databases">
        <title>Whole-genome sequence of the purple sulfur bacterium Thiohalocapsa marina DSM 19078.</title>
        <authorList>
            <person name="Kyndt J.A."/>
            <person name="Meyer T.E."/>
        </authorList>
    </citation>
    <scope>NUCLEOTIDE SEQUENCE [LARGE SCALE GENOMIC DNA]</scope>
    <source>
        <strain evidence="3 4">DSM 19078</strain>
    </source>
</reference>
<dbReference type="InterPro" id="IPR050300">
    <property type="entry name" value="GDXG_lipolytic_enzyme"/>
</dbReference>
<evidence type="ECO:0000256" key="1">
    <source>
        <dbReference type="ARBA" id="ARBA00022801"/>
    </source>
</evidence>
<feature type="domain" description="Alpha/beta hydrolase fold-3" evidence="2">
    <location>
        <begin position="96"/>
        <end position="301"/>
    </location>
</feature>
<gene>
    <name evidence="3" type="ORF">F2Q65_09790</name>
</gene>
<dbReference type="Gene3D" id="3.40.50.1820">
    <property type="entry name" value="alpha/beta hydrolase"/>
    <property type="match status" value="1"/>
</dbReference>
<dbReference type="PANTHER" id="PTHR48081">
    <property type="entry name" value="AB HYDROLASE SUPERFAMILY PROTEIN C4A8.06C"/>
    <property type="match status" value="1"/>
</dbReference>
<keyword evidence="4" id="KW-1185">Reference proteome</keyword>
<dbReference type="PANTHER" id="PTHR48081:SF8">
    <property type="entry name" value="ALPHA_BETA HYDROLASE FOLD-3 DOMAIN-CONTAINING PROTEIN-RELATED"/>
    <property type="match status" value="1"/>
</dbReference>
<dbReference type="SUPFAM" id="SSF53474">
    <property type="entry name" value="alpha/beta-Hydrolases"/>
    <property type="match status" value="1"/>
</dbReference>